<evidence type="ECO:0000256" key="2">
    <source>
        <dbReference type="SAM" id="MobiDB-lite"/>
    </source>
</evidence>
<feature type="coiled-coil region" evidence="1">
    <location>
        <begin position="99"/>
        <end position="126"/>
    </location>
</feature>
<evidence type="ECO:0000256" key="1">
    <source>
        <dbReference type="SAM" id="Coils"/>
    </source>
</evidence>
<evidence type="ECO:0000313" key="3">
    <source>
        <dbReference type="EMBL" id="OGY24395.1"/>
    </source>
</evidence>
<protein>
    <submittedName>
        <fullName evidence="3">Uncharacterized protein</fullName>
    </submittedName>
</protein>
<gene>
    <name evidence="3" type="ORF">A2126_04920</name>
</gene>
<proteinExistence type="predicted"/>
<reference evidence="3 4" key="1">
    <citation type="journal article" date="2016" name="Nat. Commun.">
        <title>Thousands of microbial genomes shed light on interconnected biogeochemical processes in an aquifer system.</title>
        <authorList>
            <person name="Anantharaman K."/>
            <person name="Brown C.T."/>
            <person name="Hug L.A."/>
            <person name="Sharon I."/>
            <person name="Castelle C.J."/>
            <person name="Probst A.J."/>
            <person name="Thomas B.C."/>
            <person name="Singh A."/>
            <person name="Wilkins M.J."/>
            <person name="Karaoz U."/>
            <person name="Brodie E.L."/>
            <person name="Williams K.H."/>
            <person name="Hubbard S.S."/>
            <person name="Banfield J.F."/>
        </authorList>
    </citation>
    <scope>NUCLEOTIDE SEQUENCE [LARGE SCALE GENOMIC DNA]</scope>
</reference>
<organism evidence="3 4">
    <name type="scientific">Candidatus Woykebacteria bacterium GWB1_45_5</name>
    <dbReference type="NCBI Taxonomy" id="1802592"/>
    <lineage>
        <taxon>Bacteria</taxon>
        <taxon>Candidatus Woykeibacteriota</taxon>
    </lineage>
</organism>
<dbReference type="AlphaFoldDB" id="A0A1G1W9Q4"/>
<comment type="caution">
    <text evidence="3">The sequence shown here is derived from an EMBL/GenBank/DDBJ whole genome shotgun (WGS) entry which is preliminary data.</text>
</comment>
<feature type="compositionally biased region" description="Basic and acidic residues" evidence="2">
    <location>
        <begin position="126"/>
        <end position="145"/>
    </location>
</feature>
<dbReference type="EMBL" id="MHCO01000017">
    <property type="protein sequence ID" value="OGY24395.1"/>
    <property type="molecule type" value="Genomic_DNA"/>
</dbReference>
<name>A0A1G1W9Q4_9BACT</name>
<feature type="region of interest" description="Disordered" evidence="2">
    <location>
        <begin position="45"/>
        <end position="80"/>
    </location>
</feature>
<evidence type="ECO:0000313" key="4">
    <source>
        <dbReference type="Proteomes" id="UP000178493"/>
    </source>
</evidence>
<accession>A0A1G1W9Q4</accession>
<dbReference type="Proteomes" id="UP000178493">
    <property type="component" value="Unassembled WGS sequence"/>
</dbReference>
<keyword evidence="1" id="KW-0175">Coiled coil</keyword>
<feature type="region of interest" description="Disordered" evidence="2">
    <location>
        <begin position="126"/>
        <end position="162"/>
    </location>
</feature>
<sequence length="162" mass="17533">MIFVILGIVVLVASFLIALVSLIREQGKLVEEAKRSKAEDTFIADSPNANDKAVPQPGAGVVLDKHGATTTTTDAGKPAINRPLFPWEEGKYQAAGNVTDADREKVEALRAQLAELKSRVAVKSQKEDKVEVPVVKPKEEARDYKGQQGLSGEISIADLKRQ</sequence>